<dbReference type="EMBL" id="LMWS01000013">
    <property type="protein sequence ID" value="KUN39381.1"/>
    <property type="molecule type" value="Genomic_DNA"/>
</dbReference>
<evidence type="ECO:0000313" key="2">
    <source>
        <dbReference type="EMBL" id="KUN39381.1"/>
    </source>
</evidence>
<dbReference type="STRING" id="68231.AQJ30_10295"/>
<organism evidence="2 3">
    <name type="scientific">Streptomyces longwoodensis</name>
    <dbReference type="NCBI Taxonomy" id="68231"/>
    <lineage>
        <taxon>Bacteria</taxon>
        <taxon>Bacillati</taxon>
        <taxon>Actinomycetota</taxon>
        <taxon>Actinomycetes</taxon>
        <taxon>Kitasatosporales</taxon>
        <taxon>Streptomycetaceae</taxon>
        <taxon>Streptomyces</taxon>
    </lineage>
</organism>
<comment type="caution">
    <text evidence="2">The sequence shown here is derived from an EMBL/GenBank/DDBJ whole genome shotgun (WGS) entry which is preliminary data.</text>
</comment>
<dbReference type="AlphaFoldDB" id="A0A101R0T6"/>
<feature type="compositionally biased region" description="Basic and acidic residues" evidence="1">
    <location>
        <begin position="410"/>
        <end position="429"/>
    </location>
</feature>
<protein>
    <submittedName>
        <fullName evidence="2">Uncharacterized protein</fullName>
    </submittedName>
</protein>
<reference evidence="2 3" key="1">
    <citation type="submission" date="2015-10" db="EMBL/GenBank/DDBJ databases">
        <title>Draft genome sequence of Streptomyces longwoodensis DSM 41677, type strain for the species Streptomyces longwoodensis.</title>
        <authorList>
            <person name="Ruckert C."/>
            <person name="Winkler A."/>
            <person name="Kalinowski J."/>
            <person name="Kampfer P."/>
            <person name="Glaeser S."/>
        </authorList>
    </citation>
    <scope>NUCLEOTIDE SEQUENCE [LARGE SCALE GENOMIC DNA]</scope>
    <source>
        <strain evidence="2 3">DSM 41677</strain>
    </source>
</reference>
<accession>A0A101R0T6</accession>
<sequence>MRLARGEAVESVLDADDPAAWLALDAGARRGTWWHAGAVRAEWEHVAPLPGDPAGLDASRYALALCHRDGRLREAAVRGVADRPSLLPLLVVRAADWVAPVRQAARQVLRERVDGDAVGGDGLETAVALAPVILLVGRRERGGFAVALLDEVLSDPSRAWPAALPAHDDRAVRRHVHRLAVETGRLSPAELARTAAGDGDTVVQSLCADAALAAVPEGRPCEEVVGPLLRARSPRARSAGVTALRRTGEPERAVPFLADRSAVVRACARYVVRQAGDDPVAWYRERCARTGDPLLPPGAVIGLAECGERTDAGTLWALLGHPSAAVRARAVAGLRLLDVVDVRRLQPLLDDPAPGVVRETVLAVEPSAQLLSEEWLGERLDAGRPRHVRVGALRLSFRRGGSARARAQRVAREDPDPVVRARAAREAAR</sequence>
<feature type="region of interest" description="Disordered" evidence="1">
    <location>
        <begin position="406"/>
        <end position="429"/>
    </location>
</feature>
<evidence type="ECO:0000313" key="3">
    <source>
        <dbReference type="Proteomes" id="UP000053271"/>
    </source>
</evidence>
<dbReference type="Proteomes" id="UP000053271">
    <property type="component" value="Unassembled WGS sequence"/>
</dbReference>
<gene>
    <name evidence="2" type="ORF">AQJ30_10295</name>
</gene>
<keyword evidence="3" id="KW-1185">Reference proteome</keyword>
<name>A0A101R0T6_9ACTN</name>
<proteinExistence type="predicted"/>
<evidence type="ECO:0000256" key="1">
    <source>
        <dbReference type="SAM" id="MobiDB-lite"/>
    </source>
</evidence>